<evidence type="ECO:0000256" key="5">
    <source>
        <dbReference type="ARBA" id="ARBA00022801"/>
    </source>
</evidence>
<evidence type="ECO:0000259" key="7">
    <source>
        <dbReference type="Pfam" id="PF17917"/>
    </source>
</evidence>
<keyword evidence="9" id="KW-1185">Reference proteome</keyword>
<evidence type="ECO:0000313" key="8">
    <source>
        <dbReference type="EMBL" id="WMV32524.1"/>
    </source>
</evidence>
<gene>
    <name evidence="8" type="ORF">MTR67_025909</name>
</gene>
<proteinExistence type="predicted"/>
<evidence type="ECO:0000256" key="2">
    <source>
        <dbReference type="ARBA" id="ARBA00022695"/>
    </source>
</evidence>
<keyword evidence="4" id="KW-0255">Endonuclease</keyword>
<dbReference type="CDD" id="cd09274">
    <property type="entry name" value="RNase_HI_RT_Ty3"/>
    <property type="match status" value="1"/>
</dbReference>
<dbReference type="PANTHER" id="PTHR34072:SF52">
    <property type="entry name" value="RIBONUCLEASE H"/>
    <property type="match status" value="1"/>
</dbReference>
<organism evidence="8 9">
    <name type="scientific">Solanum verrucosum</name>
    <dbReference type="NCBI Taxonomy" id="315347"/>
    <lineage>
        <taxon>Eukaryota</taxon>
        <taxon>Viridiplantae</taxon>
        <taxon>Streptophyta</taxon>
        <taxon>Embryophyta</taxon>
        <taxon>Tracheophyta</taxon>
        <taxon>Spermatophyta</taxon>
        <taxon>Magnoliopsida</taxon>
        <taxon>eudicotyledons</taxon>
        <taxon>Gunneridae</taxon>
        <taxon>Pentapetalae</taxon>
        <taxon>asterids</taxon>
        <taxon>lamiids</taxon>
        <taxon>Solanales</taxon>
        <taxon>Solanaceae</taxon>
        <taxon>Solanoideae</taxon>
        <taxon>Solaneae</taxon>
        <taxon>Solanum</taxon>
    </lineage>
</organism>
<keyword evidence="5" id="KW-0378">Hydrolase</keyword>
<protein>
    <recommendedName>
        <fullName evidence="7">Reverse transcriptase RNase H-like domain-containing protein</fullName>
    </recommendedName>
</protein>
<dbReference type="GO" id="GO:0016787">
    <property type="term" value="F:hydrolase activity"/>
    <property type="evidence" value="ECO:0007669"/>
    <property type="project" value="UniProtKB-KW"/>
</dbReference>
<name>A0AAF0R6P2_SOLVR</name>
<evidence type="ECO:0000256" key="3">
    <source>
        <dbReference type="ARBA" id="ARBA00022722"/>
    </source>
</evidence>
<evidence type="ECO:0000256" key="6">
    <source>
        <dbReference type="ARBA" id="ARBA00022918"/>
    </source>
</evidence>
<sequence>GMVDAYGVWFVTLQLRGHAREWWRSFVRSILVGSPLTEWDVFSFSFKDHLIPLSVHAMTIVPDEAKSVRRFVKGLTFSVRSYVFRAARERASFQSIMSIINKGEVHIKEVALFSSGDQFMLLCQQLRVGSQLEDLLALAEVAMVVHLVRINNYLCQDLTLLVEIQGGGRGSTQAIGDQDGKCYAFLGRPEDETVDVVITDLIIFGMVDFDIILGIDWLSPHHVILDCYAMSATLEMPSVPRVEWTGSSCSYSSKVISFIRSQRLVNRGVFLDRDIDFLIDLELGTKSISILSYRMAPAELKELKLKTISTSALVLTLHKEGVDFTIYYDASRVGLGGVLMQKGKVISYASRLLKTHERNYPTHDLELAGVVFVLKLWRHYLYGVHCEIFTDHRSLHYANVVVDSLIRRTSSMRNLAAKCVEERPLARDVQRLANSLVQFQILRR</sequence>
<dbReference type="Pfam" id="PF08284">
    <property type="entry name" value="RVP_2"/>
    <property type="match status" value="1"/>
</dbReference>
<dbReference type="Proteomes" id="UP001234989">
    <property type="component" value="Chromosome 6"/>
</dbReference>
<dbReference type="EMBL" id="CP133617">
    <property type="protein sequence ID" value="WMV32524.1"/>
    <property type="molecule type" value="Genomic_DNA"/>
</dbReference>
<evidence type="ECO:0000256" key="4">
    <source>
        <dbReference type="ARBA" id="ARBA00022759"/>
    </source>
</evidence>
<dbReference type="PANTHER" id="PTHR34072">
    <property type="entry name" value="ENZYMATIC POLYPROTEIN-RELATED"/>
    <property type="match status" value="1"/>
</dbReference>
<keyword evidence="1" id="KW-0808">Transferase</keyword>
<feature type="domain" description="Reverse transcriptase RNase H-like" evidence="7">
    <location>
        <begin position="323"/>
        <end position="399"/>
    </location>
</feature>
<dbReference type="InterPro" id="IPR021109">
    <property type="entry name" value="Peptidase_aspartic_dom_sf"/>
</dbReference>
<keyword evidence="6" id="KW-0695">RNA-directed DNA polymerase</keyword>
<dbReference type="GO" id="GO:0004519">
    <property type="term" value="F:endonuclease activity"/>
    <property type="evidence" value="ECO:0007669"/>
    <property type="project" value="UniProtKB-KW"/>
</dbReference>
<keyword evidence="2" id="KW-0548">Nucleotidyltransferase</keyword>
<evidence type="ECO:0000256" key="1">
    <source>
        <dbReference type="ARBA" id="ARBA00022679"/>
    </source>
</evidence>
<reference evidence="8" key="1">
    <citation type="submission" date="2023-08" db="EMBL/GenBank/DDBJ databases">
        <title>A de novo genome assembly of Solanum verrucosum Schlechtendal, a Mexican diploid species geographically isolated from the other diploid A-genome species in potato relatives.</title>
        <authorList>
            <person name="Hosaka K."/>
        </authorList>
    </citation>
    <scope>NUCLEOTIDE SEQUENCE</scope>
    <source>
        <tissue evidence="8">Young leaves</tissue>
    </source>
</reference>
<keyword evidence="3" id="KW-0540">Nuclease</keyword>
<dbReference type="AlphaFoldDB" id="A0AAF0R6P2"/>
<dbReference type="InterPro" id="IPR041373">
    <property type="entry name" value="RT_RNaseH"/>
</dbReference>
<feature type="non-terminal residue" evidence="8">
    <location>
        <position position="1"/>
    </location>
</feature>
<dbReference type="GO" id="GO:0003964">
    <property type="term" value="F:RNA-directed DNA polymerase activity"/>
    <property type="evidence" value="ECO:0007669"/>
    <property type="project" value="UniProtKB-KW"/>
</dbReference>
<dbReference type="FunFam" id="3.10.20.370:FF:000001">
    <property type="entry name" value="Retrovirus-related Pol polyprotein from transposon 17.6-like protein"/>
    <property type="match status" value="1"/>
</dbReference>
<dbReference type="Pfam" id="PF17917">
    <property type="entry name" value="RT_RNaseH"/>
    <property type="match status" value="1"/>
</dbReference>
<dbReference type="InterPro" id="IPR043502">
    <property type="entry name" value="DNA/RNA_pol_sf"/>
</dbReference>
<dbReference type="Gene3D" id="3.10.20.370">
    <property type="match status" value="1"/>
</dbReference>
<evidence type="ECO:0000313" key="9">
    <source>
        <dbReference type="Proteomes" id="UP001234989"/>
    </source>
</evidence>
<accession>A0AAF0R6P2</accession>
<dbReference type="SUPFAM" id="SSF56672">
    <property type="entry name" value="DNA/RNA polymerases"/>
    <property type="match status" value="1"/>
</dbReference>
<dbReference type="Gene3D" id="2.40.70.10">
    <property type="entry name" value="Acid Proteases"/>
    <property type="match status" value="1"/>
</dbReference>